<proteinExistence type="predicted"/>
<dbReference type="AlphaFoldDB" id="A0AA48I1M3"/>
<dbReference type="Proteomes" id="UP001337580">
    <property type="component" value="Chromosome"/>
</dbReference>
<name>A0AA48I1M3_9FIRM</name>
<feature type="compositionally biased region" description="Basic and acidic residues" evidence="1">
    <location>
        <begin position="45"/>
        <end position="55"/>
    </location>
</feature>
<dbReference type="EMBL" id="AP027924">
    <property type="protein sequence ID" value="BED92117.1"/>
    <property type="molecule type" value="Genomic_DNA"/>
</dbReference>
<accession>A0AA48I1M3</accession>
<dbReference type="KEGG" id="ips:CfP315_0703"/>
<feature type="region of interest" description="Disordered" evidence="1">
    <location>
        <begin position="44"/>
        <end position="78"/>
    </location>
</feature>
<protein>
    <submittedName>
        <fullName evidence="2">Uncharacterized protein</fullName>
    </submittedName>
</protein>
<sequence length="346" mass="40355">MKKESNGIGENKNSKKISKNNKIISSILAVVMCCQSLVGANPNSDNREFVSDKGIDNSPTADGSEKEEEDIKSKENNNSGLIRNSLDALLVAAMGSWWFYVTKNKDLKSKNEENERLNERLKKNNEEYEKLRKEFEKNREEFEKNNEENKRLKEKLEEIYKPDTVGDAEVQEKEYFGVECIAFNVGKRVEGYRGRVFFRNLTDLADVAKGVYFVDDDNNSETYRCNLVNIRVKLNSSKVLSYENDDYKQLSKYSKYILSIFSKGFDDLFSKLGISSGLELKECLYDILVEDEDKVKSNFRFTNIYIRFLDEEKKINLRLLLPQELLDKEFILEEEEEEVHEKEEEE</sequence>
<evidence type="ECO:0000256" key="1">
    <source>
        <dbReference type="SAM" id="MobiDB-lite"/>
    </source>
</evidence>
<reference evidence="2" key="1">
    <citation type="journal article" date="2023" name="ISME J.">
        <title>Emergence of putative energy parasites within Clostridia revealed by genome analysis of a novel endosymbiotic clade.</title>
        <authorList>
            <person name="Takahashi K."/>
            <person name="Kuwahara H."/>
            <person name="Horikawa Y."/>
            <person name="Izawa K."/>
            <person name="Kato D."/>
            <person name="Inagaki T."/>
            <person name="Yuki M."/>
            <person name="Ohkuma M."/>
            <person name="Hongoh Y."/>
        </authorList>
    </citation>
    <scope>NUCLEOTIDE SEQUENCE</scope>
    <source>
        <strain evidence="2">CfP3-15</strain>
    </source>
</reference>
<organism evidence="2">
    <name type="scientific">Candidatus Improbicoccus pseudotrichonymphae</name>
    <dbReference type="NCBI Taxonomy" id="3033792"/>
    <lineage>
        <taxon>Bacteria</taxon>
        <taxon>Bacillati</taxon>
        <taxon>Bacillota</taxon>
        <taxon>Clostridia</taxon>
        <taxon>Candidatus Improbicoccus</taxon>
    </lineage>
</organism>
<evidence type="ECO:0000313" key="2">
    <source>
        <dbReference type="EMBL" id="BED92117.1"/>
    </source>
</evidence>
<gene>
    <name evidence="2" type="ORF">CfP315_0703</name>
</gene>